<dbReference type="EMBL" id="JAKIXB020000010">
    <property type="protein sequence ID" value="KAL1604722.1"/>
    <property type="molecule type" value="Genomic_DNA"/>
</dbReference>
<accession>A0ABR3RLG1</accession>
<evidence type="ECO:0000256" key="3">
    <source>
        <dbReference type="ARBA" id="ARBA00023274"/>
    </source>
</evidence>
<evidence type="ECO:0000256" key="2">
    <source>
        <dbReference type="ARBA" id="ARBA00022980"/>
    </source>
</evidence>
<evidence type="ECO:0000256" key="5">
    <source>
        <dbReference type="SAM" id="MobiDB-lite"/>
    </source>
</evidence>
<reference evidence="6 7" key="1">
    <citation type="submission" date="2024-02" db="EMBL/GenBank/DDBJ databases">
        <title>De novo assembly and annotation of 12 fungi associated with fruit tree decline syndrome in Ontario, Canada.</title>
        <authorList>
            <person name="Sulman M."/>
            <person name="Ellouze W."/>
            <person name="Ilyukhin E."/>
        </authorList>
    </citation>
    <scope>NUCLEOTIDE SEQUENCE [LARGE SCALE GENOMIC DNA]</scope>
    <source>
        <strain evidence="6 7">M97-236</strain>
    </source>
</reference>
<dbReference type="InterPro" id="IPR012678">
    <property type="entry name" value="Ribosomal_uL23/eL15/eS24_sf"/>
</dbReference>
<feature type="region of interest" description="Disordered" evidence="5">
    <location>
        <begin position="161"/>
        <end position="180"/>
    </location>
</feature>
<dbReference type="InterPro" id="IPR013025">
    <property type="entry name" value="Ribosomal_uL23-like"/>
</dbReference>
<organism evidence="6 7">
    <name type="scientific">Nothophoma quercina</name>
    <dbReference type="NCBI Taxonomy" id="749835"/>
    <lineage>
        <taxon>Eukaryota</taxon>
        <taxon>Fungi</taxon>
        <taxon>Dikarya</taxon>
        <taxon>Ascomycota</taxon>
        <taxon>Pezizomycotina</taxon>
        <taxon>Dothideomycetes</taxon>
        <taxon>Pleosporomycetidae</taxon>
        <taxon>Pleosporales</taxon>
        <taxon>Pleosporineae</taxon>
        <taxon>Didymellaceae</taxon>
        <taxon>Nothophoma</taxon>
    </lineage>
</organism>
<evidence type="ECO:0000313" key="6">
    <source>
        <dbReference type="EMBL" id="KAL1604722.1"/>
    </source>
</evidence>
<dbReference type="Proteomes" id="UP001521222">
    <property type="component" value="Unassembled WGS sequence"/>
</dbReference>
<gene>
    <name evidence="6" type="primary">MRP20</name>
    <name evidence="6" type="ORF">SLS59_003917</name>
</gene>
<dbReference type="SUPFAM" id="SSF54189">
    <property type="entry name" value="Ribosomal proteins S24e, L23 and L15e"/>
    <property type="match status" value="1"/>
</dbReference>
<comment type="similarity">
    <text evidence="1">Belongs to the universal ribosomal protein uL23 family.</text>
</comment>
<proteinExistence type="inferred from homology"/>
<evidence type="ECO:0000313" key="7">
    <source>
        <dbReference type="Proteomes" id="UP001521222"/>
    </source>
</evidence>
<comment type="caution">
    <text evidence="6">The sequence shown here is derived from an EMBL/GenBank/DDBJ whole genome shotgun (WGS) entry which is preliminary data.</text>
</comment>
<dbReference type="Gene3D" id="3.30.70.330">
    <property type="match status" value="1"/>
</dbReference>
<name>A0ABR3RLG1_9PLEO</name>
<protein>
    <recommendedName>
        <fullName evidence="4">Large ribosomal subunit protein uL23m</fullName>
    </recommendedName>
</protein>
<dbReference type="InterPro" id="IPR012677">
    <property type="entry name" value="Nucleotide-bd_a/b_plait_sf"/>
</dbReference>
<dbReference type="PANTHER" id="PTHR12059:SF5">
    <property type="entry name" value="LARGE RIBOSOMAL SUBUNIT PROTEIN UL23M"/>
    <property type="match status" value="1"/>
</dbReference>
<evidence type="ECO:0000256" key="4">
    <source>
        <dbReference type="ARBA" id="ARBA00039977"/>
    </source>
</evidence>
<keyword evidence="2 6" id="KW-0689">Ribosomal protein</keyword>
<dbReference type="PANTHER" id="PTHR12059">
    <property type="entry name" value="RIBOSOMAL PROTEIN L23-RELATED"/>
    <property type="match status" value="1"/>
</dbReference>
<sequence>MDAVPISKKLIAFGSKKIYLPKFTVAMVRTPGLSPYHARFLVPLDFSKYDLRDYLYHAYNVKCFNIRSYVKQMPIRDTTKQPRHWFRPDSKKYMTVEMEQPFVWPELPEDKAAWGIGKAKDEIAQAAEANGIVTQEQRREQAKSLREQVKALLMKKEPLMPSSIAQKRRAGQELTTEELEKEQAALQKKAQNEKMSALKFWEERRTGKVVQSDDSSRYTIKA</sequence>
<evidence type="ECO:0000256" key="1">
    <source>
        <dbReference type="ARBA" id="ARBA00006700"/>
    </source>
</evidence>
<keyword evidence="7" id="KW-1185">Reference proteome</keyword>
<keyword evidence="3" id="KW-0687">Ribonucleoprotein</keyword>
<dbReference type="GO" id="GO:0005840">
    <property type="term" value="C:ribosome"/>
    <property type="evidence" value="ECO:0007669"/>
    <property type="project" value="UniProtKB-KW"/>
</dbReference>